<evidence type="ECO:0000313" key="6">
    <source>
        <dbReference type="Proteomes" id="UP000239560"/>
    </source>
</evidence>
<sequence>MAVADLNTCIMCGKKSESRCQPCGKAGVEVYFCGAEYQRAIWPVHKFFCGPKACPLVWPDLTAAEADAAWKQRTWYDDSSEAIHYEDHIPITSAFKQIIGIEENELQNVLQSLTGKGEMTPTVAARRQALVKWVRLALFNHTLMQNQQSAKMYGNNMIMLHGILSVFSTAGLLYLPDAPWISEIVARIMGLNFKAGQGWRTAREYKEQLEALKQFRVYLDAKVPRDERREGIVAGMDEWLTTIQGIAEKQLVMVSAQQSIFLQ</sequence>
<feature type="domain" description="MYND-type" evidence="4">
    <location>
        <begin position="9"/>
        <end position="49"/>
    </location>
</feature>
<dbReference type="GO" id="GO:0008270">
    <property type="term" value="F:zinc ion binding"/>
    <property type="evidence" value="ECO:0007669"/>
    <property type="project" value="UniProtKB-KW"/>
</dbReference>
<comment type="caution">
    <text evidence="5">The sequence shown here is derived from an EMBL/GenBank/DDBJ whole genome shotgun (WGS) entry which is preliminary data.</text>
</comment>
<name>A0A2T0A346_RHOTO</name>
<gene>
    <name evidence="5" type="ORF">AAT19DRAFT_16362</name>
</gene>
<dbReference type="Proteomes" id="UP000239560">
    <property type="component" value="Unassembled WGS sequence"/>
</dbReference>
<dbReference type="InterPro" id="IPR002893">
    <property type="entry name" value="Znf_MYND"/>
</dbReference>
<evidence type="ECO:0000259" key="4">
    <source>
        <dbReference type="Pfam" id="PF01753"/>
    </source>
</evidence>
<dbReference type="SUPFAM" id="SSF144232">
    <property type="entry name" value="HIT/MYND zinc finger-like"/>
    <property type="match status" value="1"/>
</dbReference>
<protein>
    <submittedName>
        <fullName evidence="5">Proteophosphoglycan ppg4</fullName>
    </submittedName>
</protein>
<evidence type="ECO:0000256" key="1">
    <source>
        <dbReference type="ARBA" id="ARBA00022723"/>
    </source>
</evidence>
<dbReference type="EMBL" id="LCTV02000009">
    <property type="protein sequence ID" value="PRQ72438.1"/>
    <property type="molecule type" value="Genomic_DNA"/>
</dbReference>
<dbReference type="Gene3D" id="6.10.140.2220">
    <property type="match status" value="1"/>
</dbReference>
<keyword evidence="3" id="KW-0862">Zinc</keyword>
<dbReference type="Pfam" id="PF01753">
    <property type="entry name" value="zf-MYND"/>
    <property type="match status" value="1"/>
</dbReference>
<evidence type="ECO:0000256" key="2">
    <source>
        <dbReference type="ARBA" id="ARBA00022771"/>
    </source>
</evidence>
<evidence type="ECO:0000256" key="3">
    <source>
        <dbReference type="ARBA" id="ARBA00022833"/>
    </source>
</evidence>
<dbReference type="OrthoDB" id="407198at2759"/>
<proteinExistence type="predicted"/>
<reference evidence="5 6" key="1">
    <citation type="journal article" date="2018" name="Elife">
        <title>Functional genomics of lipid metabolism in the oleaginous yeast Rhodosporidium toruloides.</title>
        <authorList>
            <person name="Coradetti S.T."/>
            <person name="Pinel D."/>
            <person name="Geiselman G."/>
            <person name="Ito M."/>
            <person name="Mondo S."/>
            <person name="Reilly M.C."/>
            <person name="Cheng Y.F."/>
            <person name="Bauer S."/>
            <person name="Grigoriev I."/>
            <person name="Gladden J.M."/>
            <person name="Simmons B.A."/>
            <person name="Brem R."/>
            <person name="Arkin A.P."/>
            <person name="Skerker J.M."/>
        </authorList>
    </citation>
    <scope>NUCLEOTIDE SEQUENCE [LARGE SCALE GENOMIC DNA]</scope>
    <source>
        <strain evidence="5 6">NBRC 0880</strain>
    </source>
</reference>
<keyword evidence="2" id="KW-0863">Zinc-finger</keyword>
<keyword evidence="1" id="KW-0479">Metal-binding</keyword>
<dbReference type="AlphaFoldDB" id="A0A2T0A346"/>
<accession>A0A2T0A346</accession>
<evidence type="ECO:0000313" key="5">
    <source>
        <dbReference type="EMBL" id="PRQ72438.1"/>
    </source>
</evidence>
<organism evidence="5 6">
    <name type="scientific">Rhodotorula toruloides</name>
    <name type="common">Yeast</name>
    <name type="synonym">Rhodosporidium toruloides</name>
    <dbReference type="NCBI Taxonomy" id="5286"/>
    <lineage>
        <taxon>Eukaryota</taxon>
        <taxon>Fungi</taxon>
        <taxon>Dikarya</taxon>
        <taxon>Basidiomycota</taxon>
        <taxon>Pucciniomycotina</taxon>
        <taxon>Microbotryomycetes</taxon>
        <taxon>Sporidiobolales</taxon>
        <taxon>Sporidiobolaceae</taxon>
        <taxon>Rhodotorula</taxon>
    </lineage>
</organism>